<reference evidence="1 2" key="1">
    <citation type="submission" date="2019-07" db="EMBL/GenBank/DDBJ databases">
        <title>Reinekea sp. strain SSH23 genome sequencing and assembly.</title>
        <authorList>
            <person name="Kim I."/>
        </authorList>
    </citation>
    <scope>NUCLEOTIDE SEQUENCE [LARGE SCALE GENOMIC DNA]</scope>
    <source>
        <strain evidence="1 2">SSH23</strain>
    </source>
</reference>
<keyword evidence="2" id="KW-1185">Reference proteome</keyword>
<dbReference type="OrthoDB" id="109937at2"/>
<dbReference type="Gene3D" id="3.40.50.1580">
    <property type="entry name" value="Nucleoside phosphorylase domain"/>
    <property type="match status" value="1"/>
</dbReference>
<proteinExistence type="predicted"/>
<evidence type="ECO:0000313" key="1">
    <source>
        <dbReference type="EMBL" id="TXR51389.1"/>
    </source>
</evidence>
<dbReference type="InterPro" id="IPR035994">
    <property type="entry name" value="Nucleoside_phosphorylase_sf"/>
</dbReference>
<dbReference type="GO" id="GO:0055085">
    <property type="term" value="P:transmembrane transport"/>
    <property type="evidence" value="ECO:0007669"/>
    <property type="project" value="InterPro"/>
</dbReference>
<dbReference type="PANTHER" id="PTHR38643">
    <property type="entry name" value="PURINE NUCLEOSIDE PERMEASE C285.05-RELATED"/>
    <property type="match status" value="1"/>
</dbReference>
<evidence type="ECO:0008006" key="3">
    <source>
        <dbReference type="Google" id="ProtNLM"/>
    </source>
</evidence>
<dbReference type="InterPro" id="IPR009486">
    <property type="entry name" value="Pur_nuclsid_perm"/>
</dbReference>
<organism evidence="1 2">
    <name type="scientific">Reinekea thalattae</name>
    <dbReference type="NCBI Taxonomy" id="2593301"/>
    <lineage>
        <taxon>Bacteria</taxon>
        <taxon>Pseudomonadati</taxon>
        <taxon>Pseudomonadota</taxon>
        <taxon>Gammaproteobacteria</taxon>
        <taxon>Oceanospirillales</taxon>
        <taxon>Saccharospirillaceae</taxon>
        <taxon>Reinekea</taxon>
    </lineage>
</organism>
<dbReference type="GO" id="GO:0009116">
    <property type="term" value="P:nucleoside metabolic process"/>
    <property type="evidence" value="ECO:0007669"/>
    <property type="project" value="InterPro"/>
</dbReference>
<dbReference type="Proteomes" id="UP000321764">
    <property type="component" value="Unassembled WGS sequence"/>
</dbReference>
<accession>A0A5C8Z2A9</accession>
<evidence type="ECO:0000313" key="2">
    <source>
        <dbReference type="Proteomes" id="UP000321764"/>
    </source>
</evidence>
<sequence>MQPIALKFLIVTAYSSDDIPEFTGEDELFKSKEALTQQLPIAGAFSPLYYNSQGIGLITTGMGIANASASMMAIGLSHLVDLTDCYIIIAGIGGLMPSKGRLGTVVCLRHVINGLCFEIDPRECSEEKTFYKEKLPWLTGTERFTLNQPLVNKCQQIICTHSNVDCIVGDGLSMDAYWHGKRLAQWAEHWTNQWCADSTPKTKNEGDFCISDMENSGILTACMRLADAKRCHFEKVIAIRTASNYVYEPDVAPQDSITKHDSFSLAVEQTYHAVKAIMENLD</sequence>
<dbReference type="RefSeq" id="WP_147714884.1">
    <property type="nucleotide sequence ID" value="NZ_VKAD01000003.1"/>
</dbReference>
<dbReference type="Pfam" id="PF06516">
    <property type="entry name" value="NUP"/>
    <property type="match status" value="2"/>
</dbReference>
<dbReference type="PANTHER" id="PTHR38643:SF1">
    <property type="entry name" value="PURINE NUCLEOSIDE PERMEASE C285.05-RELATED"/>
    <property type="match status" value="1"/>
</dbReference>
<name>A0A5C8Z2A9_9GAMM</name>
<protein>
    <recommendedName>
        <fullName evidence="3">5'-methylthioadenosine/S-adenosylhomocysteine nucleosidase</fullName>
    </recommendedName>
</protein>
<dbReference type="GO" id="GO:0003824">
    <property type="term" value="F:catalytic activity"/>
    <property type="evidence" value="ECO:0007669"/>
    <property type="project" value="InterPro"/>
</dbReference>
<dbReference type="EMBL" id="VKAD01000003">
    <property type="protein sequence ID" value="TXR51389.1"/>
    <property type="molecule type" value="Genomic_DNA"/>
</dbReference>
<dbReference type="AlphaFoldDB" id="A0A5C8Z2A9"/>
<comment type="caution">
    <text evidence="1">The sequence shown here is derived from an EMBL/GenBank/DDBJ whole genome shotgun (WGS) entry which is preliminary data.</text>
</comment>
<gene>
    <name evidence="1" type="ORF">FME95_12735</name>
</gene>
<dbReference type="SUPFAM" id="SSF53167">
    <property type="entry name" value="Purine and uridine phosphorylases"/>
    <property type="match status" value="1"/>
</dbReference>